<dbReference type="Pfam" id="PF13499">
    <property type="entry name" value="EF-hand_7"/>
    <property type="match status" value="2"/>
</dbReference>
<evidence type="ECO:0000256" key="13">
    <source>
        <dbReference type="ARBA" id="ARBA00047899"/>
    </source>
</evidence>
<dbReference type="EMBL" id="LN871599">
    <property type="protein sequence ID" value="SIO73775.1"/>
    <property type="molecule type" value="Genomic_DNA"/>
</dbReference>
<evidence type="ECO:0000256" key="7">
    <source>
        <dbReference type="ARBA" id="ARBA00022737"/>
    </source>
</evidence>
<organism evidence="18 19">
    <name type="scientific">Babesia microti (strain RI)</name>
    <dbReference type="NCBI Taxonomy" id="1133968"/>
    <lineage>
        <taxon>Eukaryota</taxon>
        <taxon>Sar</taxon>
        <taxon>Alveolata</taxon>
        <taxon>Apicomplexa</taxon>
        <taxon>Aconoidasida</taxon>
        <taxon>Piroplasmida</taxon>
        <taxon>Babesiidae</taxon>
        <taxon>Babesia</taxon>
    </lineage>
</organism>
<evidence type="ECO:0000256" key="4">
    <source>
        <dbReference type="ARBA" id="ARBA00022527"/>
    </source>
</evidence>
<reference evidence="18 19" key="1">
    <citation type="journal article" date="2012" name="Nucleic Acids Res.">
        <title>Sequencing of the smallest Apicomplexan genome from the human pathogen Babesia microti.</title>
        <authorList>
            <person name="Cornillot E."/>
            <person name="Hadj-Kaddour K."/>
            <person name="Dassouli A."/>
            <person name="Noel B."/>
            <person name="Ranwez V."/>
            <person name="Vacherie B."/>
            <person name="Augagneur Y."/>
            <person name="Bres V."/>
            <person name="Duclos A."/>
            <person name="Randazzo S."/>
            <person name="Carcy B."/>
            <person name="Debierre-Grockiego F."/>
            <person name="Delbecq S."/>
            <person name="Moubri-Menage K."/>
            <person name="Shams-Eldin H."/>
            <person name="Usmani-Brown S."/>
            <person name="Bringaud F."/>
            <person name="Wincker P."/>
            <person name="Vivares C.P."/>
            <person name="Schwarz R.T."/>
            <person name="Schetters T.P."/>
            <person name="Krause P.J."/>
            <person name="Gorenflot A."/>
            <person name="Berry V."/>
            <person name="Barbe V."/>
            <person name="Ben Mamoun C."/>
        </authorList>
    </citation>
    <scope>NUCLEOTIDE SEQUENCE [LARGE SCALE GENOMIC DNA]</scope>
    <source>
        <strain evidence="18 19">RI</strain>
    </source>
</reference>
<dbReference type="GeneID" id="24426220"/>
<feature type="domain" description="EF-hand" evidence="17">
    <location>
        <begin position="472"/>
        <end position="507"/>
    </location>
</feature>
<dbReference type="PROSITE" id="PS00107">
    <property type="entry name" value="PROTEIN_KINASE_ATP"/>
    <property type="match status" value="1"/>
</dbReference>
<dbReference type="PROSITE" id="PS50222">
    <property type="entry name" value="EF_HAND_2"/>
    <property type="match status" value="4"/>
</dbReference>
<evidence type="ECO:0000256" key="12">
    <source>
        <dbReference type="ARBA" id="ARBA00024334"/>
    </source>
</evidence>
<dbReference type="Gene3D" id="1.10.238.10">
    <property type="entry name" value="EF-hand"/>
    <property type="match status" value="2"/>
</dbReference>
<comment type="catalytic activity">
    <reaction evidence="13">
        <text>L-threonyl-[protein] + ATP = O-phospho-L-threonyl-[protein] + ADP + H(+)</text>
        <dbReference type="Rhea" id="RHEA:46608"/>
        <dbReference type="Rhea" id="RHEA-COMP:11060"/>
        <dbReference type="Rhea" id="RHEA-COMP:11605"/>
        <dbReference type="ChEBI" id="CHEBI:15378"/>
        <dbReference type="ChEBI" id="CHEBI:30013"/>
        <dbReference type="ChEBI" id="CHEBI:30616"/>
        <dbReference type="ChEBI" id="CHEBI:61977"/>
        <dbReference type="ChEBI" id="CHEBI:456216"/>
        <dbReference type="EC" id="2.7.11.1"/>
    </reaction>
</comment>
<sequence>MPCLRVPICCGQVEGKMSDNDKVEECIHNDSQCDQPSLHSLCTKCMPEQDRSLRGYKGMIIKTPTYLYQDTIKVSSPVFNRSNIVQENIISDISEHYILQGDRLGKGSYGHVMRAKCKETGQIRAVKVIKKAKIENTMRMKREIQIMKLLDHPNIIKLFHVYEDFDNLYLVMEMSAGGELFDKIVKHGCFSEAYAANIMRQVFSALWYIHSKNIIHRDLKPENILYSNSSVHSPIKLIDWGFSTMCSTKHKFSSLVGTPYYVAPEVLFGNYDKSCDLWSAGVILYILLCGYPPFHGKDNAEILKSVKRGVYEFDPRHWKYISPKAIDLINKLLCYDPRKRIKASQALNHPWITLNSPQSSIAPEIPQRYINELLKRFRQFHHFNKMKQMALTCIAYNLTDLEIGNLATTFSALDKNGDGVLTTKELLQGLRKVYNKQEAETAELIEKLDTDGNGTIDYTEFIAAGIDQQLYQQENFCQAAFNVFDLDRDGKISKQELLKVFDNCEDVNESQNLVSAIFGEVDLDKDGSINFDEFWAMIHGYKATESSNTVKRRTMQPPLQARDIPPLDLAYQPNPKELDFINKLADCKNKKLNI</sequence>
<dbReference type="InterPro" id="IPR011992">
    <property type="entry name" value="EF-hand-dom_pair"/>
</dbReference>
<dbReference type="RefSeq" id="XP_012650175.2">
    <property type="nucleotide sequence ID" value="XM_012794721.2"/>
</dbReference>
<dbReference type="SUPFAM" id="SSF47473">
    <property type="entry name" value="EF-hand"/>
    <property type="match status" value="1"/>
</dbReference>
<feature type="domain" description="Protein kinase" evidence="16">
    <location>
        <begin position="98"/>
        <end position="352"/>
    </location>
</feature>
<evidence type="ECO:0000259" key="16">
    <source>
        <dbReference type="PROSITE" id="PS50011"/>
    </source>
</evidence>
<dbReference type="VEuPathDB" id="PiroplasmaDB:BmR1_04g07905"/>
<dbReference type="CDD" id="cd00051">
    <property type="entry name" value="EFh"/>
    <property type="match status" value="1"/>
</dbReference>
<proteinExistence type="inferred from homology"/>
<dbReference type="PROSITE" id="PS50011">
    <property type="entry name" value="PROTEIN_KINASE_DOM"/>
    <property type="match status" value="1"/>
</dbReference>
<keyword evidence="6" id="KW-0479">Metal-binding</keyword>
<comment type="cofactor">
    <cofactor evidence="1">
        <name>Mg(2+)</name>
        <dbReference type="ChEBI" id="CHEBI:18420"/>
    </cofactor>
</comment>
<keyword evidence="8 15" id="KW-0547">Nucleotide-binding</keyword>
<evidence type="ECO:0000256" key="11">
    <source>
        <dbReference type="ARBA" id="ARBA00022840"/>
    </source>
</evidence>
<evidence type="ECO:0000256" key="2">
    <source>
        <dbReference type="ARBA" id="ARBA00005253"/>
    </source>
</evidence>
<evidence type="ECO:0000256" key="3">
    <source>
        <dbReference type="ARBA" id="ARBA00012513"/>
    </source>
</evidence>
<evidence type="ECO:0000259" key="17">
    <source>
        <dbReference type="PROSITE" id="PS50222"/>
    </source>
</evidence>
<dbReference type="Gene3D" id="3.30.200.20">
    <property type="entry name" value="Phosphorylase Kinase, domain 1"/>
    <property type="match status" value="1"/>
</dbReference>
<keyword evidence="5 18" id="KW-0808">Transferase</keyword>
<dbReference type="InterPro" id="IPR050205">
    <property type="entry name" value="CDPK_Ser/Thr_kinases"/>
</dbReference>
<feature type="domain" description="EF-hand" evidence="17">
    <location>
        <begin position="437"/>
        <end position="471"/>
    </location>
</feature>
<evidence type="ECO:0000256" key="1">
    <source>
        <dbReference type="ARBA" id="ARBA00001946"/>
    </source>
</evidence>
<keyword evidence="19" id="KW-1185">Reference proteome</keyword>
<dbReference type="GO" id="GO:0106310">
    <property type="term" value="F:protein serine kinase activity"/>
    <property type="evidence" value="ECO:0007669"/>
    <property type="project" value="RHEA"/>
</dbReference>
<evidence type="ECO:0000256" key="10">
    <source>
        <dbReference type="ARBA" id="ARBA00022837"/>
    </source>
</evidence>
<dbReference type="FunFam" id="1.10.510.10:FF:000475">
    <property type="entry name" value="Calcium-dependent protein kinase 5"/>
    <property type="match status" value="1"/>
</dbReference>
<dbReference type="SMART" id="SM00220">
    <property type="entry name" value="S_TKc"/>
    <property type="match status" value="1"/>
</dbReference>
<dbReference type="GO" id="GO:0043226">
    <property type="term" value="C:organelle"/>
    <property type="evidence" value="ECO:0007669"/>
    <property type="project" value="UniProtKB-ARBA"/>
</dbReference>
<evidence type="ECO:0000256" key="8">
    <source>
        <dbReference type="ARBA" id="ARBA00022741"/>
    </source>
</evidence>
<comment type="similarity">
    <text evidence="12">Belongs to the protein kinase superfamily. Ser/Thr protein kinase family. CDPK subfamily.</text>
</comment>
<keyword evidence="10" id="KW-0106">Calcium</keyword>
<dbReference type="InterPro" id="IPR000719">
    <property type="entry name" value="Prot_kinase_dom"/>
</dbReference>
<evidence type="ECO:0000256" key="14">
    <source>
        <dbReference type="ARBA" id="ARBA00048679"/>
    </source>
</evidence>
<dbReference type="InterPro" id="IPR018247">
    <property type="entry name" value="EF_Hand_1_Ca_BS"/>
</dbReference>
<reference evidence="18 19" key="3">
    <citation type="journal article" date="2016" name="Sci. Rep.">
        <title>Genome-wide diversity and gene expression profiling of Babesia microti isolates identify polymorphic genes that mediate host-pathogen interactions.</title>
        <authorList>
            <person name="Silva J.C."/>
            <person name="Cornillot E."/>
            <person name="McCracken C."/>
            <person name="Usmani-Brown S."/>
            <person name="Dwivedi A."/>
            <person name="Ifeonu O.O."/>
            <person name="Crabtree J."/>
            <person name="Gotia H.T."/>
            <person name="Virji A.Z."/>
            <person name="Reynes C."/>
            <person name="Colinge J."/>
            <person name="Kumar V."/>
            <person name="Lawres L."/>
            <person name="Pazzi J.E."/>
            <person name="Pablo J.V."/>
            <person name="Hung C."/>
            <person name="Brancato J."/>
            <person name="Kumari P."/>
            <person name="Orvis J."/>
            <person name="Tretina K."/>
            <person name="Chibucos M."/>
            <person name="Ott S."/>
            <person name="Sadzewicz L."/>
            <person name="Sengamalay N."/>
            <person name="Shetty A.C."/>
            <person name="Su Q."/>
            <person name="Tallon L."/>
            <person name="Fraser C.M."/>
            <person name="Frutos R."/>
            <person name="Molina D.M."/>
            <person name="Krause P.J."/>
            <person name="Ben Mamoun C."/>
        </authorList>
    </citation>
    <scope>NUCLEOTIDE SEQUENCE [LARGE SCALE GENOMIC DNA]</scope>
    <source>
        <strain evidence="18 19">RI</strain>
    </source>
</reference>
<dbReference type="AlphaFoldDB" id="A0A1N6LY29"/>
<dbReference type="OrthoDB" id="40902at2759"/>
<dbReference type="InterPro" id="IPR002048">
    <property type="entry name" value="EF_hand_dom"/>
</dbReference>
<keyword evidence="4" id="KW-0723">Serine/threonine-protein kinase</keyword>
<evidence type="ECO:0000313" key="19">
    <source>
        <dbReference type="Proteomes" id="UP000002899"/>
    </source>
</evidence>
<evidence type="ECO:0000256" key="6">
    <source>
        <dbReference type="ARBA" id="ARBA00022723"/>
    </source>
</evidence>
<gene>
    <name evidence="18" type="ORF">BmR1_04g07905</name>
</gene>
<keyword evidence="7" id="KW-0677">Repeat</keyword>
<comment type="catalytic activity">
    <reaction evidence="14">
        <text>L-seryl-[protein] + ATP = O-phospho-L-seryl-[protein] + ADP + H(+)</text>
        <dbReference type="Rhea" id="RHEA:17989"/>
        <dbReference type="Rhea" id="RHEA-COMP:9863"/>
        <dbReference type="Rhea" id="RHEA-COMP:11604"/>
        <dbReference type="ChEBI" id="CHEBI:15378"/>
        <dbReference type="ChEBI" id="CHEBI:29999"/>
        <dbReference type="ChEBI" id="CHEBI:30616"/>
        <dbReference type="ChEBI" id="CHEBI:83421"/>
        <dbReference type="ChEBI" id="CHEBI:456216"/>
        <dbReference type="EC" id="2.7.11.1"/>
    </reaction>
</comment>
<reference evidence="18 19" key="2">
    <citation type="journal article" date="2013" name="PLoS ONE">
        <title>Whole genome mapping and re-organization of the nuclear and mitochondrial genomes of Babesia microti isolates.</title>
        <authorList>
            <person name="Cornillot E."/>
            <person name="Dassouli A."/>
            <person name="Garg A."/>
            <person name="Pachikara N."/>
            <person name="Randazzo S."/>
            <person name="Depoix D."/>
            <person name="Carcy B."/>
            <person name="Delbecq S."/>
            <person name="Frutos R."/>
            <person name="Silva J.C."/>
            <person name="Sutton R."/>
            <person name="Krause P.J."/>
            <person name="Mamoun C.B."/>
        </authorList>
    </citation>
    <scope>NUCLEOTIDE SEQUENCE [LARGE SCALE GENOMIC DNA]</scope>
    <source>
        <strain evidence="18 19">RI</strain>
    </source>
</reference>
<evidence type="ECO:0000256" key="15">
    <source>
        <dbReference type="PROSITE-ProRule" id="PRU10141"/>
    </source>
</evidence>
<evidence type="ECO:0000256" key="5">
    <source>
        <dbReference type="ARBA" id="ARBA00022679"/>
    </source>
</evidence>
<dbReference type="KEGG" id="bmic:BmR1_04g07905"/>
<dbReference type="GO" id="GO:0005509">
    <property type="term" value="F:calcium ion binding"/>
    <property type="evidence" value="ECO:0007669"/>
    <property type="project" value="InterPro"/>
</dbReference>
<dbReference type="GO" id="GO:0005524">
    <property type="term" value="F:ATP binding"/>
    <property type="evidence" value="ECO:0007669"/>
    <property type="project" value="UniProtKB-UniRule"/>
</dbReference>
<dbReference type="PROSITE" id="PS00018">
    <property type="entry name" value="EF_HAND_1"/>
    <property type="match status" value="4"/>
</dbReference>
<evidence type="ECO:0000256" key="9">
    <source>
        <dbReference type="ARBA" id="ARBA00022777"/>
    </source>
</evidence>
<dbReference type="InterPro" id="IPR008271">
    <property type="entry name" value="Ser/Thr_kinase_AS"/>
</dbReference>
<dbReference type="FunFam" id="1.10.238.10:FF:000178">
    <property type="entry name" value="Calmodulin-2 A"/>
    <property type="match status" value="1"/>
</dbReference>
<dbReference type="SMART" id="SM00054">
    <property type="entry name" value="EFh"/>
    <property type="match status" value="4"/>
</dbReference>
<feature type="domain" description="EF-hand" evidence="17">
    <location>
        <begin position="509"/>
        <end position="544"/>
    </location>
</feature>
<evidence type="ECO:0000313" key="18">
    <source>
        <dbReference type="EMBL" id="SIO73775.1"/>
    </source>
</evidence>
<keyword evidence="9 18" id="KW-0418">Kinase</keyword>
<dbReference type="EC" id="2.7.11.1" evidence="3"/>
<accession>A0A1N6LY29</accession>
<dbReference type="InterPro" id="IPR017441">
    <property type="entry name" value="Protein_kinase_ATP_BS"/>
</dbReference>
<dbReference type="Gene3D" id="1.10.510.10">
    <property type="entry name" value="Transferase(Phosphotransferase) domain 1"/>
    <property type="match status" value="1"/>
</dbReference>
<dbReference type="InterPro" id="IPR011009">
    <property type="entry name" value="Kinase-like_dom_sf"/>
</dbReference>
<dbReference type="PANTHER" id="PTHR24349">
    <property type="entry name" value="SERINE/THREONINE-PROTEIN KINASE"/>
    <property type="match status" value="1"/>
</dbReference>
<dbReference type="FunFam" id="3.30.200.20:FF:000315">
    <property type="entry name" value="Calcium-dependent protein kinase 3"/>
    <property type="match status" value="1"/>
</dbReference>
<feature type="domain" description="EF-hand" evidence="17">
    <location>
        <begin position="401"/>
        <end position="436"/>
    </location>
</feature>
<dbReference type="GO" id="GO:0004674">
    <property type="term" value="F:protein serine/threonine kinase activity"/>
    <property type="evidence" value="ECO:0007669"/>
    <property type="project" value="UniProtKB-KW"/>
</dbReference>
<dbReference type="SUPFAM" id="SSF56112">
    <property type="entry name" value="Protein kinase-like (PK-like)"/>
    <property type="match status" value="1"/>
</dbReference>
<dbReference type="Pfam" id="PF00069">
    <property type="entry name" value="Pkinase"/>
    <property type="match status" value="1"/>
</dbReference>
<dbReference type="Proteomes" id="UP000002899">
    <property type="component" value="Chromosome IV"/>
</dbReference>
<comment type="similarity">
    <text evidence="2">Belongs to the centrin family.</text>
</comment>
<keyword evidence="11 15" id="KW-0067">ATP-binding</keyword>
<name>A0A1N6LY29_BABMR</name>
<protein>
    <recommendedName>
        <fullName evidence="3">non-specific serine/threonine protein kinase</fullName>
        <ecNumber evidence="3">2.7.11.1</ecNumber>
    </recommendedName>
</protein>
<feature type="binding site" evidence="15">
    <location>
        <position position="131"/>
    </location>
    <ligand>
        <name>ATP</name>
        <dbReference type="ChEBI" id="CHEBI:30616"/>
    </ligand>
</feature>
<dbReference type="CDD" id="cd05117">
    <property type="entry name" value="STKc_CAMK"/>
    <property type="match status" value="1"/>
</dbReference>
<dbReference type="PROSITE" id="PS00108">
    <property type="entry name" value="PROTEIN_KINASE_ST"/>
    <property type="match status" value="1"/>
</dbReference>